<evidence type="ECO:0000256" key="11">
    <source>
        <dbReference type="PROSITE-ProRule" id="PRU00239"/>
    </source>
</evidence>
<keyword evidence="3 11" id="KW-0645">Protease</keyword>
<organism evidence="14 15">
    <name type="scientific">Klebsormidium nitens</name>
    <name type="common">Green alga</name>
    <name type="synonym">Ulothrix nitens</name>
    <dbReference type="NCBI Taxonomy" id="105231"/>
    <lineage>
        <taxon>Eukaryota</taxon>
        <taxon>Viridiplantae</taxon>
        <taxon>Streptophyta</taxon>
        <taxon>Klebsormidiophyceae</taxon>
        <taxon>Klebsormidiales</taxon>
        <taxon>Klebsormidiaceae</taxon>
        <taxon>Klebsormidium</taxon>
    </lineage>
</organism>
<dbReference type="InterPro" id="IPR038765">
    <property type="entry name" value="Papain-like_cys_pep_sf"/>
</dbReference>
<evidence type="ECO:0000256" key="6">
    <source>
        <dbReference type="ARBA" id="ARBA00022771"/>
    </source>
</evidence>
<dbReference type="SMART" id="SM00230">
    <property type="entry name" value="CysPc"/>
    <property type="match status" value="1"/>
</dbReference>
<reference evidence="14 15" key="1">
    <citation type="journal article" date="2014" name="Nat. Commun.">
        <title>Klebsormidium flaccidum genome reveals primary factors for plant terrestrial adaptation.</title>
        <authorList>
            <person name="Hori K."/>
            <person name="Maruyama F."/>
            <person name="Fujisawa T."/>
            <person name="Togashi T."/>
            <person name="Yamamoto N."/>
            <person name="Seo M."/>
            <person name="Sato S."/>
            <person name="Yamada T."/>
            <person name="Mori H."/>
            <person name="Tajima N."/>
            <person name="Moriyama T."/>
            <person name="Ikeuchi M."/>
            <person name="Watanabe M."/>
            <person name="Wada H."/>
            <person name="Kobayashi K."/>
            <person name="Saito M."/>
            <person name="Masuda T."/>
            <person name="Sasaki-Sekimoto Y."/>
            <person name="Mashiguchi K."/>
            <person name="Awai K."/>
            <person name="Shimojima M."/>
            <person name="Masuda S."/>
            <person name="Iwai M."/>
            <person name="Nobusawa T."/>
            <person name="Narise T."/>
            <person name="Kondo S."/>
            <person name="Saito H."/>
            <person name="Sato R."/>
            <person name="Murakawa M."/>
            <person name="Ihara Y."/>
            <person name="Oshima-Yamada Y."/>
            <person name="Ohtaka K."/>
            <person name="Satoh M."/>
            <person name="Sonobe K."/>
            <person name="Ishii M."/>
            <person name="Ohtani R."/>
            <person name="Kanamori-Sato M."/>
            <person name="Honoki R."/>
            <person name="Miyazaki D."/>
            <person name="Mochizuki H."/>
            <person name="Umetsu J."/>
            <person name="Higashi K."/>
            <person name="Shibata D."/>
            <person name="Kamiya Y."/>
            <person name="Sato N."/>
            <person name="Nakamura Y."/>
            <person name="Tabata S."/>
            <person name="Ida S."/>
            <person name="Kurokawa K."/>
            <person name="Ohta H."/>
        </authorList>
    </citation>
    <scope>NUCLEOTIDE SEQUENCE [LARGE SCALE GENOMIC DNA]</scope>
    <source>
        <strain evidence="14 15">NIES-2285</strain>
    </source>
</reference>
<comment type="similarity">
    <text evidence="1">Belongs to the peptidase C2 family.</text>
</comment>
<dbReference type="PROSITE" id="PS00139">
    <property type="entry name" value="THIOL_PROTEASE_CYS"/>
    <property type="match status" value="1"/>
</dbReference>
<dbReference type="InterPro" id="IPR001300">
    <property type="entry name" value="Peptidase_C2_calpain_cat"/>
</dbReference>
<dbReference type="GO" id="GO:0006508">
    <property type="term" value="P:proteolysis"/>
    <property type="evidence" value="ECO:0007669"/>
    <property type="project" value="UniProtKB-KW"/>
</dbReference>
<name>A0A1Y1HNS0_KLENI</name>
<feature type="region of interest" description="Disordered" evidence="12">
    <location>
        <begin position="1"/>
        <end position="66"/>
    </location>
</feature>
<dbReference type="Gene3D" id="3.90.70.10">
    <property type="entry name" value="Cysteine proteinases"/>
    <property type="match status" value="1"/>
</dbReference>
<protein>
    <submittedName>
        <fullName evidence="14">Calcium-dependent cysteine protease</fullName>
    </submittedName>
</protein>
<evidence type="ECO:0000259" key="13">
    <source>
        <dbReference type="PROSITE" id="PS50203"/>
    </source>
</evidence>
<evidence type="ECO:0000256" key="8">
    <source>
        <dbReference type="ARBA" id="ARBA00022807"/>
    </source>
</evidence>
<evidence type="ECO:0000256" key="12">
    <source>
        <dbReference type="SAM" id="MobiDB-lite"/>
    </source>
</evidence>
<keyword evidence="2" id="KW-0597">Phosphoprotein</keyword>
<evidence type="ECO:0000313" key="14">
    <source>
        <dbReference type="EMBL" id="GAQ80294.1"/>
    </source>
</evidence>
<dbReference type="OrthoDB" id="424753at2759"/>
<dbReference type="InterPro" id="IPR022684">
    <property type="entry name" value="Calpain_cysteine_protease"/>
</dbReference>
<dbReference type="CDD" id="cd00044">
    <property type="entry name" value="CysPc"/>
    <property type="match status" value="1"/>
</dbReference>
<evidence type="ECO:0000256" key="5">
    <source>
        <dbReference type="ARBA" id="ARBA00022737"/>
    </source>
</evidence>
<dbReference type="Proteomes" id="UP000054558">
    <property type="component" value="Unassembled WGS sequence"/>
</dbReference>
<dbReference type="PRINTS" id="PR00704">
    <property type="entry name" value="CALPAIN"/>
</dbReference>
<sequence>MGRSKQPEDHVESEDEDGEDLGPWTRVESLKPAGDIWVDPEAPTAQPSWEVPHGETGESAEDKDASSTELYAAGEVWEELIVYKKSIIKPSDINQGGLGDCWFLSAIAALSEEPKRVRSLFLNNMAHDDGGLRIKFYKSGREVVVSVDDQLYFNEEDDLFYASIKGNEMWVPLLEKAYAKLHGSYAALSGGWPEEAMEDLTGCPGKCYEIADFEGDLWASILSWHAEGYLLCCSTGTVKKKKAKGIVDMHAYTMLTAQEAHGFKLVHIRNPWGEGEWKGAWSDNSPLWEQYPDIKRELYDVNADDGVFWMAFEDFVKVYETVHVGFVTETARGRLPAAFDEDTETLSFSLTVTDADTVFVQAHQEDPRMEGSREDMLALRVTIEDAAEEEVFTNESEAGDRSVLVIATDLQPGEYTVYVEAVDGCPEDDRRFVLTAHSSEKGVKIDGPFENEDEEDEEED</sequence>
<evidence type="ECO:0000313" key="15">
    <source>
        <dbReference type="Proteomes" id="UP000054558"/>
    </source>
</evidence>
<keyword evidence="15" id="KW-1185">Reference proteome</keyword>
<keyword evidence="6" id="KW-0863">Zinc-finger</keyword>
<accession>A0A1Y1HNS0</accession>
<keyword evidence="8 11" id="KW-0788">Thiol protease</keyword>
<evidence type="ECO:0000256" key="1">
    <source>
        <dbReference type="ARBA" id="ARBA00007623"/>
    </source>
</evidence>
<dbReference type="InterPro" id="IPR000169">
    <property type="entry name" value="Pept_cys_AS"/>
</dbReference>
<feature type="active site" evidence="10 11">
    <location>
        <position position="101"/>
    </location>
</feature>
<keyword evidence="7 11" id="KW-0378">Hydrolase</keyword>
<feature type="compositionally biased region" description="Acidic residues" evidence="12">
    <location>
        <begin position="11"/>
        <end position="20"/>
    </location>
</feature>
<evidence type="ECO:0000256" key="4">
    <source>
        <dbReference type="ARBA" id="ARBA00022723"/>
    </source>
</evidence>
<dbReference type="STRING" id="105231.A0A1Y1HNS0"/>
<dbReference type="EMBL" id="DF236999">
    <property type="protein sequence ID" value="GAQ80294.1"/>
    <property type="molecule type" value="Genomic_DNA"/>
</dbReference>
<dbReference type="AlphaFoldDB" id="A0A1Y1HNS0"/>
<feature type="domain" description="Calpain catalytic" evidence="13">
    <location>
        <begin position="36"/>
        <end position="328"/>
    </location>
</feature>
<dbReference type="GO" id="GO:0004198">
    <property type="term" value="F:calcium-dependent cysteine-type endopeptidase activity"/>
    <property type="evidence" value="ECO:0007669"/>
    <property type="project" value="InterPro"/>
</dbReference>
<dbReference type="Pfam" id="PF00648">
    <property type="entry name" value="Peptidase_C2"/>
    <property type="match status" value="1"/>
</dbReference>
<dbReference type="PANTHER" id="PTHR10183">
    <property type="entry name" value="CALPAIN"/>
    <property type="match status" value="1"/>
</dbReference>
<keyword evidence="4" id="KW-0479">Metal-binding</keyword>
<dbReference type="SUPFAM" id="SSF54001">
    <property type="entry name" value="Cysteine proteinases"/>
    <property type="match status" value="1"/>
</dbReference>
<dbReference type="GO" id="GO:0008270">
    <property type="term" value="F:zinc ion binding"/>
    <property type="evidence" value="ECO:0007669"/>
    <property type="project" value="UniProtKB-KW"/>
</dbReference>
<evidence type="ECO:0000256" key="10">
    <source>
        <dbReference type="PIRSR" id="PIRSR622684-1"/>
    </source>
</evidence>
<gene>
    <name evidence="14" type="ORF">KFL_000500480</name>
</gene>
<keyword evidence="5" id="KW-0677">Repeat</keyword>
<evidence type="ECO:0000256" key="3">
    <source>
        <dbReference type="ARBA" id="ARBA00022670"/>
    </source>
</evidence>
<dbReference type="PROSITE" id="PS50203">
    <property type="entry name" value="CALPAIN_CAT"/>
    <property type="match status" value="1"/>
</dbReference>
<dbReference type="OMA" id="SNERIFW"/>
<feature type="active site" evidence="10 11">
    <location>
        <position position="250"/>
    </location>
</feature>
<dbReference type="PANTHER" id="PTHR10183:SF379">
    <property type="entry name" value="CALPAIN-5"/>
    <property type="match status" value="1"/>
</dbReference>
<feature type="compositionally biased region" description="Basic and acidic residues" evidence="12">
    <location>
        <begin position="1"/>
        <end position="10"/>
    </location>
</feature>
<keyword evidence="9" id="KW-0862">Zinc</keyword>
<feature type="compositionally biased region" description="Basic and acidic residues" evidence="12">
    <location>
        <begin position="52"/>
        <end position="66"/>
    </location>
</feature>
<feature type="active site" evidence="10 11">
    <location>
        <position position="270"/>
    </location>
</feature>
<evidence type="ECO:0000256" key="7">
    <source>
        <dbReference type="ARBA" id="ARBA00022801"/>
    </source>
</evidence>
<dbReference type="FunFam" id="3.90.70.10:FF:000010">
    <property type="entry name" value="Calpain 15"/>
    <property type="match status" value="1"/>
</dbReference>
<proteinExistence type="inferred from homology"/>
<evidence type="ECO:0000256" key="9">
    <source>
        <dbReference type="ARBA" id="ARBA00022833"/>
    </source>
</evidence>
<evidence type="ECO:0000256" key="2">
    <source>
        <dbReference type="ARBA" id="ARBA00022553"/>
    </source>
</evidence>